<dbReference type="Proteomes" id="UP001431783">
    <property type="component" value="Unassembled WGS sequence"/>
</dbReference>
<feature type="compositionally biased region" description="Basic and acidic residues" evidence="2">
    <location>
        <begin position="56"/>
        <end position="68"/>
    </location>
</feature>
<keyword evidence="1" id="KW-0597">Phosphoprotein</keyword>
<organism evidence="4 5">
    <name type="scientific">Henosepilachna vigintioctopunctata</name>
    <dbReference type="NCBI Taxonomy" id="420089"/>
    <lineage>
        <taxon>Eukaryota</taxon>
        <taxon>Metazoa</taxon>
        <taxon>Ecdysozoa</taxon>
        <taxon>Arthropoda</taxon>
        <taxon>Hexapoda</taxon>
        <taxon>Insecta</taxon>
        <taxon>Pterygota</taxon>
        <taxon>Neoptera</taxon>
        <taxon>Endopterygota</taxon>
        <taxon>Coleoptera</taxon>
        <taxon>Polyphaga</taxon>
        <taxon>Cucujiformia</taxon>
        <taxon>Coccinelloidea</taxon>
        <taxon>Coccinellidae</taxon>
        <taxon>Epilachninae</taxon>
        <taxon>Epilachnini</taxon>
        <taxon>Henosepilachna</taxon>
    </lineage>
</organism>
<feature type="region of interest" description="Disordered" evidence="2">
    <location>
        <begin position="56"/>
        <end position="84"/>
    </location>
</feature>
<protein>
    <recommendedName>
        <fullName evidence="3">Tantalus-like domain-containing protein</fullName>
    </recommendedName>
</protein>
<dbReference type="AlphaFoldDB" id="A0AAW1TXL1"/>
<comment type="caution">
    <text evidence="4">The sequence shown here is derived from an EMBL/GenBank/DDBJ whole genome shotgun (WGS) entry which is preliminary data.</text>
</comment>
<evidence type="ECO:0000256" key="2">
    <source>
        <dbReference type="SAM" id="MobiDB-lite"/>
    </source>
</evidence>
<reference evidence="4 5" key="1">
    <citation type="submission" date="2023-03" db="EMBL/GenBank/DDBJ databases">
        <title>Genome insight into feeding habits of ladybird beetles.</title>
        <authorList>
            <person name="Li H.-S."/>
            <person name="Huang Y.-H."/>
            <person name="Pang H."/>
        </authorList>
    </citation>
    <scope>NUCLEOTIDE SEQUENCE [LARGE SCALE GENOMIC DNA]</scope>
    <source>
        <strain evidence="4">SYSU_2023b</strain>
        <tissue evidence="4">Whole body</tissue>
    </source>
</reference>
<evidence type="ECO:0000313" key="4">
    <source>
        <dbReference type="EMBL" id="KAK9873330.1"/>
    </source>
</evidence>
<dbReference type="EMBL" id="JARQZJ010000018">
    <property type="protein sequence ID" value="KAK9873330.1"/>
    <property type="molecule type" value="Genomic_DNA"/>
</dbReference>
<sequence length="189" mass="21585">MEIDNQLDSLHLSEPSHSKRRKLSGLLKPKREPASLSGDSTLSEIPEVELSILREENGTLKKNEENTSVRRSGRRKSVPVRWDGNDDLSKRISPVIDSLASIEKYYLDRTVKKSTASLETIFEETQENKGSLQKVMSLRKLRRSINFSEKVPPGKIRKRQLKASKLNPRKRLSINASLEDLHKKLKSID</sequence>
<accession>A0AAW1TXL1</accession>
<keyword evidence="5" id="KW-1185">Reference proteome</keyword>
<evidence type="ECO:0000313" key="5">
    <source>
        <dbReference type="Proteomes" id="UP001431783"/>
    </source>
</evidence>
<proteinExistence type="predicted"/>
<dbReference type="Pfam" id="PF15386">
    <property type="entry name" value="Tantalus"/>
    <property type="match status" value="1"/>
</dbReference>
<feature type="domain" description="Tantalus-like" evidence="3">
    <location>
        <begin position="92"/>
        <end position="136"/>
    </location>
</feature>
<name>A0AAW1TXL1_9CUCU</name>
<evidence type="ECO:0000256" key="1">
    <source>
        <dbReference type="ARBA" id="ARBA00022553"/>
    </source>
</evidence>
<evidence type="ECO:0000259" key="3">
    <source>
        <dbReference type="Pfam" id="PF15386"/>
    </source>
</evidence>
<gene>
    <name evidence="4" type="ORF">WA026_022137</name>
</gene>
<dbReference type="InterPro" id="IPR028149">
    <property type="entry name" value="Tantalus-like"/>
</dbReference>
<feature type="region of interest" description="Disordered" evidence="2">
    <location>
        <begin position="1"/>
        <end position="42"/>
    </location>
</feature>